<gene>
    <name evidence="4" type="ORF">LKD47_02785</name>
</gene>
<reference evidence="4" key="1">
    <citation type="submission" date="2021-10" db="EMBL/GenBank/DDBJ databases">
        <title>Anaerobic single-cell dispensing facilitates the cultivation of human gut bacteria.</title>
        <authorList>
            <person name="Afrizal A."/>
        </authorList>
    </citation>
    <scope>NUCLEOTIDE SEQUENCE</scope>
    <source>
        <strain evidence="4">CLA-AA-H204</strain>
    </source>
</reference>
<organism evidence="4 5">
    <name type="scientific">Roseburia amylophila</name>
    <dbReference type="NCBI Taxonomy" id="2981794"/>
    <lineage>
        <taxon>Bacteria</taxon>
        <taxon>Bacillati</taxon>
        <taxon>Bacillota</taxon>
        <taxon>Clostridia</taxon>
        <taxon>Lachnospirales</taxon>
        <taxon>Lachnospiraceae</taxon>
        <taxon>Roseburia</taxon>
    </lineage>
</organism>
<keyword evidence="2 4" id="KW-0548">Nucleotidyltransferase</keyword>
<dbReference type="SUPFAM" id="SSF53448">
    <property type="entry name" value="Nucleotide-diphospho-sugar transferases"/>
    <property type="match status" value="1"/>
</dbReference>
<dbReference type="InterPro" id="IPR050065">
    <property type="entry name" value="GlmU-like"/>
</dbReference>
<dbReference type="RefSeq" id="WP_227709615.1">
    <property type="nucleotide sequence ID" value="NZ_JAJEQW010000002.1"/>
</dbReference>
<sequence>MTYIFLIAGKGNRLQPLTLKMPKSMYKLDKDTTVLERMIALIEEKDENAHFVVVVGFMADEIKKRLADKRNITFIVNPFYGITNSIASLWFARDYMDEEVTIINGDIVMEKKLVHDVVCATADRPYVLVDQSIKNNGDYNVQVLEKSVLVMSKNLDEYFGEYAGVTKLDKQSALKVKNQIEKMVRMEMYDQWYENALVQMIFDDDFNLEFEDISDYKWTEIDCVDDMLLAKQIHSKENER</sequence>
<evidence type="ECO:0000313" key="4">
    <source>
        <dbReference type="EMBL" id="MCC2241232.1"/>
    </source>
</evidence>
<evidence type="ECO:0000256" key="2">
    <source>
        <dbReference type="ARBA" id="ARBA00022695"/>
    </source>
</evidence>
<feature type="domain" description="Nucleotidyl transferase" evidence="3">
    <location>
        <begin position="4"/>
        <end position="113"/>
    </location>
</feature>
<dbReference type="Pfam" id="PF00483">
    <property type="entry name" value="NTP_transferase"/>
    <property type="match status" value="1"/>
</dbReference>
<name>A0AAW4WHE5_9FIRM</name>
<dbReference type="CDD" id="cd02523">
    <property type="entry name" value="PC_cytidylyltransferase"/>
    <property type="match status" value="1"/>
</dbReference>
<dbReference type="InterPro" id="IPR029044">
    <property type="entry name" value="Nucleotide-diphossugar_trans"/>
</dbReference>
<dbReference type="Gene3D" id="3.90.550.10">
    <property type="entry name" value="Spore Coat Polysaccharide Biosynthesis Protein SpsA, Chain A"/>
    <property type="match status" value="1"/>
</dbReference>
<proteinExistence type="predicted"/>
<protein>
    <submittedName>
        <fullName evidence="4">Phosphocholine cytidylyltransferase family protein</fullName>
    </submittedName>
</protein>
<dbReference type="InterPro" id="IPR005835">
    <property type="entry name" value="NTP_transferase_dom"/>
</dbReference>
<keyword evidence="1" id="KW-0808">Transferase</keyword>
<dbReference type="AlphaFoldDB" id="A0AAW4WHE5"/>
<dbReference type="Proteomes" id="UP001198893">
    <property type="component" value="Unassembled WGS sequence"/>
</dbReference>
<evidence type="ECO:0000313" key="5">
    <source>
        <dbReference type="Proteomes" id="UP001198893"/>
    </source>
</evidence>
<evidence type="ECO:0000259" key="3">
    <source>
        <dbReference type="Pfam" id="PF00483"/>
    </source>
</evidence>
<dbReference type="PANTHER" id="PTHR43584">
    <property type="entry name" value="NUCLEOTIDYL TRANSFERASE"/>
    <property type="match status" value="1"/>
</dbReference>
<dbReference type="GO" id="GO:0016779">
    <property type="term" value="F:nucleotidyltransferase activity"/>
    <property type="evidence" value="ECO:0007669"/>
    <property type="project" value="UniProtKB-KW"/>
</dbReference>
<dbReference type="EMBL" id="JAJEQW010000002">
    <property type="protein sequence ID" value="MCC2241232.1"/>
    <property type="molecule type" value="Genomic_DNA"/>
</dbReference>
<evidence type="ECO:0000256" key="1">
    <source>
        <dbReference type="ARBA" id="ARBA00022679"/>
    </source>
</evidence>
<dbReference type="PANTHER" id="PTHR43584:SF8">
    <property type="entry name" value="N-ACETYLMURAMATE ALPHA-1-PHOSPHATE URIDYLYLTRANSFERASE"/>
    <property type="match status" value="1"/>
</dbReference>
<comment type="caution">
    <text evidence="4">The sequence shown here is derived from an EMBL/GenBank/DDBJ whole genome shotgun (WGS) entry which is preliminary data.</text>
</comment>
<accession>A0AAW4WHE5</accession>